<evidence type="ECO:0000313" key="2">
    <source>
        <dbReference type="EMBL" id="WVZ14373.1"/>
    </source>
</evidence>
<dbReference type="SUPFAM" id="SSF53098">
    <property type="entry name" value="Ribonuclease H-like"/>
    <property type="match status" value="1"/>
</dbReference>
<proteinExistence type="predicted"/>
<dbReference type="Gene3D" id="3.30.420.10">
    <property type="entry name" value="Ribonuclease H-like superfamily/Ribonuclease H"/>
    <property type="match status" value="1"/>
</dbReference>
<evidence type="ECO:0000313" key="3">
    <source>
        <dbReference type="Proteomes" id="UP001374535"/>
    </source>
</evidence>
<dbReference type="InterPro" id="IPR012337">
    <property type="entry name" value="RNaseH-like_sf"/>
</dbReference>
<feature type="region of interest" description="Disordered" evidence="1">
    <location>
        <begin position="331"/>
        <end position="384"/>
    </location>
</feature>
<dbReference type="InterPro" id="IPR036397">
    <property type="entry name" value="RNaseH_sf"/>
</dbReference>
<evidence type="ECO:0000256" key="1">
    <source>
        <dbReference type="SAM" id="MobiDB-lite"/>
    </source>
</evidence>
<accession>A0AAQ3S2V7</accession>
<gene>
    <name evidence="2" type="ORF">V8G54_011939</name>
</gene>
<keyword evidence="3" id="KW-1185">Reference proteome</keyword>
<name>A0AAQ3S2V7_VIGMU</name>
<evidence type="ECO:0008006" key="4">
    <source>
        <dbReference type="Google" id="ProtNLM"/>
    </source>
</evidence>
<sequence length="423" mass="48099">MNLFGLNNCVVKFNGLKYIDWAEQIQIQLGVFDLDIAIIIDEMSSTITETSTSDEKSLYEGWHRCNRLSLNLMRMSMERIVIHDHVIGMANIATRLKSMGMEEGRLKKMKDHSIYLATNEGASFSKAKSEKNNKIDKATESPFVKYLESRGIYAQYTMSSTPQQNGVAERRNHILMNMIRTKQFLKLLMNYGLEGNPIYDILMFRVVQQRQQVNVPIPQNEHINVEPTDNEQVTNEQVIEEPQVALRRSVMQKRPTISNDYVVYSVEHKCDLSLDEDPLFQQAHGFHLAQGGHNDLGQGTTFQWQQTIIDNFSIYLLEGNGWTSRERKSIMNHTNEEQENSKGLDSRRRRTKVAVDGRWQQTTGGGWSATVANDGGQSSGGGRGGGWWQTATPDIFETETRAGSTRSDTKFNIVKTPLCSIYV</sequence>
<dbReference type="Proteomes" id="UP001374535">
    <property type="component" value="Chromosome 4"/>
</dbReference>
<organism evidence="2 3">
    <name type="scientific">Vigna mungo</name>
    <name type="common">Black gram</name>
    <name type="synonym">Phaseolus mungo</name>
    <dbReference type="NCBI Taxonomy" id="3915"/>
    <lineage>
        <taxon>Eukaryota</taxon>
        <taxon>Viridiplantae</taxon>
        <taxon>Streptophyta</taxon>
        <taxon>Embryophyta</taxon>
        <taxon>Tracheophyta</taxon>
        <taxon>Spermatophyta</taxon>
        <taxon>Magnoliopsida</taxon>
        <taxon>eudicotyledons</taxon>
        <taxon>Gunneridae</taxon>
        <taxon>Pentapetalae</taxon>
        <taxon>rosids</taxon>
        <taxon>fabids</taxon>
        <taxon>Fabales</taxon>
        <taxon>Fabaceae</taxon>
        <taxon>Papilionoideae</taxon>
        <taxon>50 kb inversion clade</taxon>
        <taxon>NPAAA clade</taxon>
        <taxon>indigoferoid/millettioid clade</taxon>
        <taxon>Phaseoleae</taxon>
        <taxon>Vigna</taxon>
    </lineage>
</organism>
<feature type="compositionally biased region" description="Basic and acidic residues" evidence="1">
    <location>
        <begin position="331"/>
        <end position="346"/>
    </location>
</feature>
<protein>
    <recommendedName>
        <fullName evidence="4">Integrase catalytic domain-containing protein</fullName>
    </recommendedName>
</protein>
<dbReference type="GO" id="GO:0003676">
    <property type="term" value="F:nucleic acid binding"/>
    <property type="evidence" value="ECO:0007669"/>
    <property type="project" value="InterPro"/>
</dbReference>
<reference evidence="2 3" key="1">
    <citation type="journal article" date="2023" name="Life. Sci Alliance">
        <title>Evolutionary insights into 3D genome organization and epigenetic landscape of Vigna mungo.</title>
        <authorList>
            <person name="Junaid A."/>
            <person name="Singh B."/>
            <person name="Bhatia S."/>
        </authorList>
    </citation>
    <scope>NUCLEOTIDE SEQUENCE [LARGE SCALE GENOMIC DNA]</scope>
    <source>
        <strain evidence="2">Urdbean</strain>
    </source>
</reference>
<dbReference type="EMBL" id="CP144697">
    <property type="protein sequence ID" value="WVZ14373.1"/>
    <property type="molecule type" value="Genomic_DNA"/>
</dbReference>
<dbReference type="AlphaFoldDB" id="A0AAQ3S2V7"/>